<dbReference type="Pfam" id="PF10252">
    <property type="entry name" value="PP28"/>
    <property type="match status" value="1"/>
</dbReference>
<keyword evidence="5" id="KW-1185">Reference proteome</keyword>
<evidence type="ECO:0000313" key="3">
    <source>
        <dbReference type="EMBL" id="CAF2753184.1"/>
    </source>
</evidence>
<dbReference type="OrthoDB" id="21120at2759"/>
<organism evidence="4">
    <name type="scientific">Lepeophtheirus salmonis</name>
    <name type="common">Salmon louse</name>
    <name type="synonym">Caligus salmonis</name>
    <dbReference type="NCBI Taxonomy" id="72036"/>
    <lineage>
        <taxon>Eukaryota</taxon>
        <taxon>Metazoa</taxon>
        <taxon>Ecdysozoa</taxon>
        <taxon>Arthropoda</taxon>
        <taxon>Crustacea</taxon>
        <taxon>Multicrustacea</taxon>
        <taxon>Hexanauplia</taxon>
        <taxon>Copepoda</taxon>
        <taxon>Siphonostomatoida</taxon>
        <taxon>Caligidae</taxon>
        <taxon>Lepeophtheirus</taxon>
    </lineage>
</organism>
<feature type="compositionally biased region" description="Acidic residues" evidence="1">
    <location>
        <begin position="42"/>
        <end position="54"/>
    </location>
</feature>
<feature type="compositionally biased region" description="Basic and acidic residues" evidence="1">
    <location>
        <begin position="164"/>
        <end position="188"/>
    </location>
</feature>
<protein>
    <submittedName>
        <fullName evidence="3">(salmon louse) hypothetical protein</fullName>
    </submittedName>
    <submittedName>
        <fullName evidence="4">PDGFA associated protein 1 [Latimeria chalumnae]</fullName>
    </submittedName>
</protein>
<evidence type="ECO:0000313" key="4">
    <source>
        <dbReference type="EMBL" id="CDW39366.1"/>
    </source>
</evidence>
<gene>
    <name evidence="4" type="primary">PDAP1</name>
    <name evidence="3" type="ORF">LSAA_825</name>
</gene>
<reference evidence="4" key="1">
    <citation type="submission" date="2014-05" db="EMBL/GenBank/DDBJ databases">
        <authorList>
            <person name="Chronopoulou M."/>
        </authorList>
    </citation>
    <scope>NUCLEOTIDE SEQUENCE</scope>
    <source>
        <tissue evidence="4">Whole organism</tissue>
    </source>
</reference>
<feature type="domain" description="Casein kinase substrate phosphoprotein PP28" evidence="2">
    <location>
        <begin position="96"/>
        <end position="175"/>
    </location>
</feature>
<reference evidence="3" key="2">
    <citation type="submission" date="2021-02" db="EMBL/GenBank/DDBJ databases">
        <authorList>
            <person name="Bekaert M."/>
        </authorList>
    </citation>
    <scope>NUCLEOTIDE SEQUENCE</scope>
    <source>
        <strain evidence="3">IoA-00</strain>
    </source>
</reference>
<dbReference type="Proteomes" id="UP000675881">
    <property type="component" value="Chromosome 1"/>
</dbReference>
<feature type="compositionally biased region" description="Basic and acidic residues" evidence="1">
    <location>
        <begin position="29"/>
        <end position="41"/>
    </location>
</feature>
<evidence type="ECO:0000313" key="5">
    <source>
        <dbReference type="Proteomes" id="UP000675881"/>
    </source>
</evidence>
<dbReference type="InterPro" id="IPR019380">
    <property type="entry name" value="Casein_kinase_sb_PP28"/>
</dbReference>
<name>A0A0K2UNS6_LEPSM</name>
<sequence length="195" mass="22296">MARGGKRGHKGGRRQFTNPQALEQQQLKLQKEKAWRKQRGEEDSDDESEDDAEDSKEKEEGETSSSEEEETSSEEESEEEGAKRSNGTSGLIEIENPNRAVQKHKKVTSLTVDADGAPQLSRREREEIQKHRAKEQYDKLHREGKTDEARADLARLAIIRKQREEAAKKREEEKKSKEEAVSQRKDTTAKALGKR</sequence>
<evidence type="ECO:0000256" key="1">
    <source>
        <dbReference type="SAM" id="MobiDB-lite"/>
    </source>
</evidence>
<dbReference type="EMBL" id="HG994580">
    <property type="protein sequence ID" value="CAF2753184.1"/>
    <property type="molecule type" value="Genomic_DNA"/>
</dbReference>
<feature type="region of interest" description="Disordered" evidence="1">
    <location>
        <begin position="164"/>
        <end position="195"/>
    </location>
</feature>
<evidence type="ECO:0000259" key="2">
    <source>
        <dbReference type="Pfam" id="PF10252"/>
    </source>
</evidence>
<dbReference type="AlphaFoldDB" id="A0A0K2UNS6"/>
<proteinExistence type="predicted"/>
<accession>A0A0K2UNS6</accession>
<feature type="region of interest" description="Disordered" evidence="1">
    <location>
        <begin position="1"/>
        <end position="151"/>
    </location>
</feature>
<feature type="compositionally biased region" description="Acidic residues" evidence="1">
    <location>
        <begin position="62"/>
        <end position="79"/>
    </location>
</feature>
<dbReference type="EMBL" id="HACA01022005">
    <property type="protein sequence ID" value="CDW39366.1"/>
    <property type="molecule type" value="Transcribed_RNA"/>
</dbReference>
<dbReference type="InterPro" id="IPR039876">
    <property type="entry name" value="HAP28"/>
</dbReference>
<feature type="compositionally biased region" description="Basic and acidic residues" evidence="1">
    <location>
        <begin position="121"/>
        <end position="151"/>
    </location>
</feature>
<dbReference type="PANTHER" id="PTHR22055">
    <property type="entry name" value="28 KDA HEAT- AND ACID-STABLE PHOSPHOPROTEIN PDGF-ASSOCIATED PROTEIN"/>
    <property type="match status" value="1"/>
</dbReference>
<feature type="compositionally biased region" description="Basic residues" evidence="1">
    <location>
        <begin position="1"/>
        <end position="13"/>
    </location>
</feature>